<evidence type="ECO:0000313" key="1">
    <source>
        <dbReference type="EMBL" id="JAE13153.1"/>
    </source>
</evidence>
<dbReference type="AlphaFoldDB" id="A0A0A9FXR9"/>
<dbReference type="EMBL" id="GBRH01184743">
    <property type="protein sequence ID" value="JAE13153.1"/>
    <property type="molecule type" value="Transcribed_RNA"/>
</dbReference>
<sequence>MISFIIYYYIGNNLAKEVILSRLNGLLCPCSHLPKLVVVQ</sequence>
<organism evidence="1">
    <name type="scientific">Arundo donax</name>
    <name type="common">Giant reed</name>
    <name type="synonym">Donax arundinaceus</name>
    <dbReference type="NCBI Taxonomy" id="35708"/>
    <lineage>
        <taxon>Eukaryota</taxon>
        <taxon>Viridiplantae</taxon>
        <taxon>Streptophyta</taxon>
        <taxon>Embryophyta</taxon>
        <taxon>Tracheophyta</taxon>
        <taxon>Spermatophyta</taxon>
        <taxon>Magnoliopsida</taxon>
        <taxon>Liliopsida</taxon>
        <taxon>Poales</taxon>
        <taxon>Poaceae</taxon>
        <taxon>PACMAD clade</taxon>
        <taxon>Arundinoideae</taxon>
        <taxon>Arundineae</taxon>
        <taxon>Arundo</taxon>
    </lineage>
</organism>
<name>A0A0A9FXR9_ARUDO</name>
<proteinExistence type="predicted"/>
<reference evidence="1" key="1">
    <citation type="submission" date="2014-09" db="EMBL/GenBank/DDBJ databases">
        <authorList>
            <person name="Magalhaes I.L.F."/>
            <person name="Oliveira U."/>
            <person name="Santos F.R."/>
            <person name="Vidigal T.H.D.A."/>
            <person name="Brescovit A.D."/>
            <person name="Santos A.J."/>
        </authorList>
    </citation>
    <scope>NUCLEOTIDE SEQUENCE</scope>
    <source>
        <tissue evidence="1">Shoot tissue taken approximately 20 cm above the soil surface</tissue>
    </source>
</reference>
<protein>
    <submittedName>
        <fullName evidence="1">Uncharacterized protein</fullName>
    </submittedName>
</protein>
<reference evidence="1" key="2">
    <citation type="journal article" date="2015" name="Data Brief">
        <title>Shoot transcriptome of the giant reed, Arundo donax.</title>
        <authorList>
            <person name="Barrero R.A."/>
            <person name="Guerrero F.D."/>
            <person name="Moolhuijzen P."/>
            <person name="Goolsby J.A."/>
            <person name="Tidwell J."/>
            <person name="Bellgard S.E."/>
            <person name="Bellgard M.I."/>
        </authorList>
    </citation>
    <scope>NUCLEOTIDE SEQUENCE</scope>
    <source>
        <tissue evidence="1">Shoot tissue taken approximately 20 cm above the soil surface</tissue>
    </source>
</reference>
<accession>A0A0A9FXR9</accession>